<accession>N0E0Z5</accession>
<reference evidence="1 2" key="1">
    <citation type="journal article" date="2013" name="ISME J.">
        <title>A metabolic model for members of the genus Tetrasphaera involved in enhanced biological phosphorus removal.</title>
        <authorList>
            <person name="Kristiansen R."/>
            <person name="Nguyen H.T.T."/>
            <person name="Saunders A.M."/>
            <person name="Nielsen J.L."/>
            <person name="Wimmer R."/>
            <person name="Le V.Q."/>
            <person name="McIlroy S.J."/>
            <person name="Petrovski S."/>
            <person name="Seviour R.J."/>
            <person name="Calteau A."/>
            <person name="Nielsen K.L."/>
            <person name="Nielsen P.H."/>
        </authorList>
    </citation>
    <scope>NUCLEOTIDE SEQUENCE [LARGE SCALE GENOMIC DNA]</scope>
    <source>
        <strain evidence="1 2">Lp2</strain>
    </source>
</reference>
<comment type="caution">
    <text evidence="1">The sequence shown here is derived from an EMBL/GenBank/DDBJ whole genome shotgun (WGS) entry which is preliminary data.</text>
</comment>
<evidence type="ECO:0000313" key="2">
    <source>
        <dbReference type="Proteomes" id="UP000013167"/>
    </source>
</evidence>
<sequence>MAERRAHLVAAAAAEPGSAVATLIGRGNGLTPAGDDALAGALLAACALGGHQALATAVLANTHRTTSLSATLLRAAAEGYAAPPVVAYVTAVMRGDRGAAARWRPRVEAIGHGSGRDLIAGMAGLLSTIESQPALGRVS</sequence>
<name>N0E0Z5_9MICO</name>
<dbReference type="InterPro" id="IPR021530">
    <property type="entry name" value="AllH-like"/>
</dbReference>
<keyword evidence="2" id="KW-1185">Reference proteome</keyword>
<evidence type="ECO:0000313" key="1">
    <source>
        <dbReference type="EMBL" id="CCH69436.1"/>
    </source>
</evidence>
<dbReference type="eggNOG" id="ENOG5033C91">
    <property type="taxonomic scope" value="Bacteria"/>
</dbReference>
<dbReference type="Proteomes" id="UP000013167">
    <property type="component" value="Unassembled WGS sequence"/>
</dbReference>
<dbReference type="EMBL" id="CAIZ01000075">
    <property type="protein sequence ID" value="CCH69436.1"/>
    <property type="molecule type" value="Genomic_DNA"/>
</dbReference>
<gene>
    <name evidence="1" type="ORF">BN10_1660002</name>
</gene>
<dbReference type="STRING" id="1193181.BN10_1660002"/>
<dbReference type="HOGENOM" id="CLU_1844136_0_0_11"/>
<protein>
    <recommendedName>
        <fullName evidence="3">DUF2877 domain-containing protein</fullName>
    </recommendedName>
</protein>
<organism evidence="1 2">
    <name type="scientific">Phycicoccus elongatus Lp2</name>
    <dbReference type="NCBI Taxonomy" id="1193181"/>
    <lineage>
        <taxon>Bacteria</taxon>
        <taxon>Bacillati</taxon>
        <taxon>Actinomycetota</taxon>
        <taxon>Actinomycetes</taxon>
        <taxon>Micrococcales</taxon>
        <taxon>Intrasporangiaceae</taxon>
        <taxon>Phycicoccus</taxon>
    </lineage>
</organism>
<dbReference type="AlphaFoldDB" id="N0E0Z5"/>
<evidence type="ECO:0008006" key="3">
    <source>
        <dbReference type="Google" id="ProtNLM"/>
    </source>
</evidence>
<proteinExistence type="predicted"/>
<dbReference type="Pfam" id="PF11392">
    <property type="entry name" value="AllH"/>
    <property type="match status" value="1"/>
</dbReference>